<feature type="domain" description="HTH cro/C1-type" evidence="1">
    <location>
        <begin position="15"/>
        <end position="69"/>
    </location>
</feature>
<dbReference type="InterPro" id="IPR010982">
    <property type="entry name" value="Lambda_DNA-bd_dom_sf"/>
</dbReference>
<dbReference type="EMBL" id="JBHSIU010000053">
    <property type="protein sequence ID" value="MFC5003574.1"/>
    <property type="molecule type" value="Genomic_DNA"/>
</dbReference>
<dbReference type="Gene3D" id="1.10.260.40">
    <property type="entry name" value="lambda repressor-like DNA-binding domains"/>
    <property type="match status" value="1"/>
</dbReference>
<dbReference type="InterPro" id="IPR001387">
    <property type="entry name" value="Cro/C1-type_HTH"/>
</dbReference>
<dbReference type="Proteomes" id="UP001595912">
    <property type="component" value="Unassembled WGS sequence"/>
</dbReference>
<reference evidence="3" key="1">
    <citation type="journal article" date="2019" name="Int. J. Syst. Evol. Microbiol.">
        <title>The Global Catalogue of Microorganisms (GCM) 10K type strain sequencing project: providing services to taxonomists for standard genome sequencing and annotation.</title>
        <authorList>
            <consortium name="The Broad Institute Genomics Platform"/>
            <consortium name="The Broad Institute Genome Sequencing Center for Infectious Disease"/>
            <person name="Wu L."/>
            <person name="Ma J."/>
        </authorList>
    </citation>
    <scope>NUCLEOTIDE SEQUENCE [LARGE SCALE GENOMIC DNA]</scope>
    <source>
        <strain evidence="3">CGMCC 4.7152</strain>
    </source>
</reference>
<organism evidence="2 3">
    <name type="scientific">Dactylosporangium cerinum</name>
    <dbReference type="NCBI Taxonomy" id="1434730"/>
    <lineage>
        <taxon>Bacteria</taxon>
        <taxon>Bacillati</taxon>
        <taxon>Actinomycetota</taxon>
        <taxon>Actinomycetes</taxon>
        <taxon>Micromonosporales</taxon>
        <taxon>Micromonosporaceae</taxon>
        <taxon>Dactylosporangium</taxon>
    </lineage>
</organism>
<protein>
    <submittedName>
        <fullName evidence="2">DUF5753 domain-containing protein</fullName>
    </submittedName>
</protein>
<proteinExistence type="predicted"/>
<evidence type="ECO:0000259" key="1">
    <source>
        <dbReference type="PROSITE" id="PS50943"/>
    </source>
</evidence>
<name>A0ABV9W5E1_9ACTN</name>
<evidence type="ECO:0000313" key="3">
    <source>
        <dbReference type="Proteomes" id="UP001595912"/>
    </source>
</evidence>
<comment type="caution">
    <text evidence="2">The sequence shown here is derived from an EMBL/GenBank/DDBJ whole genome shotgun (WGS) entry which is preliminary data.</text>
</comment>
<dbReference type="PROSITE" id="PS50943">
    <property type="entry name" value="HTH_CROC1"/>
    <property type="match status" value="1"/>
</dbReference>
<dbReference type="RefSeq" id="WP_380122656.1">
    <property type="nucleotide sequence ID" value="NZ_JBHSIU010000053.1"/>
</dbReference>
<accession>A0ABV9W5E1</accession>
<evidence type="ECO:0000313" key="2">
    <source>
        <dbReference type="EMBL" id="MFC5003574.1"/>
    </source>
</evidence>
<sequence length="278" mass="31754">MSGPIVGKRRLRAELRRLRRERELTQDLVAAEMEWSLSKLIRIENGTVAISVSDLRSLLAYYRLHDTQLVDDLLELARAAKRRMWWDEYRAALPGSLLTYVGFEAEAVFVGGFEPMQFPELMQTRRYATATTAEQKAGDHEQRVEFRLRRQSELFERETPSRFQALIDESVLRRLPLHDDDSVLVDQIEHAVEFAQRPYTDVRIVPFNAGHHVGWEGAFTVLEFGADDGILHKGGQLLEEPELITAYTEGLRALAGMALPHEASIDLMRQVAAELKRG</sequence>
<dbReference type="Pfam" id="PF13560">
    <property type="entry name" value="HTH_31"/>
    <property type="match status" value="1"/>
</dbReference>
<keyword evidence="3" id="KW-1185">Reference proteome</keyword>
<dbReference type="Pfam" id="PF19054">
    <property type="entry name" value="DUF5753"/>
    <property type="match status" value="1"/>
</dbReference>
<dbReference type="InterPro" id="IPR043917">
    <property type="entry name" value="DUF5753"/>
</dbReference>
<dbReference type="SMART" id="SM00530">
    <property type="entry name" value="HTH_XRE"/>
    <property type="match status" value="1"/>
</dbReference>
<gene>
    <name evidence="2" type="ORF">ACFPIJ_37850</name>
</gene>
<dbReference type="SUPFAM" id="SSF47413">
    <property type="entry name" value="lambda repressor-like DNA-binding domains"/>
    <property type="match status" value="1"/>
</dbReference>